<evidence type="ECO:0000313" key="5">
    <source>
        <dbReference type="Proteomes" id="UP000663292"/>
    </source>
</evidence>
<reference evidence="4 5" key="1">
    <citation type="submission" date="2020-11" db="EMBL/GenBank/DDBJ databases">
        <title>Carbohydrate-dependent, anaerobic sulfur respiration: A novel catabolism in halophilic archaea.</title>
        <authorList>
            <person name="Sorokin D.Y."/>
            <person name="Messina E."/>
            <person name="Smedile F."/>
            <person name="La Cono V."/>
            <person name="Hallsworth J.E."/>
            <person name="Yakimov M.M."/>
        </authorList>
    </citation>
    <scope>NUCLEOTIDE SEQUENCE [LARGE SCALE GENOMIC DNA]</scope>
    <source>
        <strain evidence="4 5">HSR-Est</strain>
    </source>
</reference>
<evidence type="ECO:0000256" key="1">
    <source>
        <dbReference type="ARBA" id="ARBA00023002"/>
    </source>
</evidence>
<comment type="catalytic activity">
    <reaction evidence="2">
        <text>L-methionyl-[protein] + [thioredoxin]-disulfide + H2O = L-methionyl-(S)-S-oxide-[protein] + [thioredoxin]-dithiol</text>
        <dbReference type="Rhea" id="RHEA:14217"/>
        <dbReference type="Rhea" id="RHEA-COMP:10698"/>
        <dbReference type="Rhea" id="RHEA-COMP:10700"/>
        <dbReference type="Rhea" id="RHEA-COMP:12313"/>
        <dbReference type="Rhea" id="RHEA-COMP:12315"/>
        <dbReference type="ChEBI" id="CHEBI:15377"/>
        <dbReference type="ChEBI" id="CHEBI:16044"/>
        <dbReference type="ChEBI" id="CHEBI:29950"/>
        <dbReference type="ChEBI" id="CHEBI:44120"/>
        <dbReference type="ChEBI" id="CHEBI:50058"/>
        <dbReference type="EC" id="1.8.4.11"/>
    </reaction>
</comment>
<dbReference type="GeneID" id="68858574"/>
<comment type="catalytic activity">
    <reaction evidence="2">
        <text>[thioredoxin]-disulfide + L-methionine + H2O = L-methionine (S)-S-oxide + [thioredoxin]-dithiol</text>
        <dbReference type="Rhea" id="RHEA:19993"/>
        <dbReference type="Rhea" id="RHEA-COMP:10698"/>
        <dbReference type="Rhea" id="RHEA-COMP:10700"/>
        <dbReference type="ChEBI" id="CHEBI:15377"/>
        <dbReference type="ChEBI" id="CHEBI:29950"/>
        <dbReference type="ChEBI" id="CHEBI:50058"/>
        <dbReference type="ChEBI" id="CHEBI:57844"/>
        <dbReference type="ChEBI" id="CHEBI:58772"/>
        <dbReference type="EC" id="1.8.4.11"/>
    </reaction>
</comment>
<feature type="domain" description="Peptide methionine sulphoxide reductase MsrA" evidence="3">
    <location>
        <begin position="4"/>
        <end position="156"/>
    </location>
</feature>
<keyword evidence="5" id="KW-1185">Reference proteome</keyword>
<evidence type="ECO:0000256" key="2">
    <source>
        <dbReference type="HAMAP-Rule" id="MF_01401"/>
    </source>
</evidence>
<dbReference type="EMBL" id="CP064791">
    <property type="protein sequence ID" value="QSG15458.1"/>
    <property type="molecule type" value="Genomic_DNA"/>
</dbReference>
<proteinExistence type="inferred from homology"/>
<dbReference type="Gene3D" id="3.30.1060.10">
    <property type="entry name" value="Peptide methionine sulphoxide reductase MsrA"/>
    <property type="match status" value="1"/>
</dbReference>
<evidence type="ECO:0000259" key="3">
    <source>
        <dbReference type="Pfam" id="PF01625"/>
    </source>
</evidence>
<comment type="function">
    <text evidence="2">Has an important function as a repair enzyme for proteins that have been inactivated by oxidation. Catalyzes the reversible oxidation-reduction of methionine sulfoxide in proteins to methionine.</text>
</comment>
<dbReference type="GO" id="GO:0008113">
    <property type="term" value="F:peptide-methionine (S)-S-oxide reductase activity"/>
    <property type="evidence" value="ECO:0007669"/>
    <property type="project" value="UniProtKB-UniRule"/>
</dbReference>
<dbReference type="PANTHER" id="PTHR43774:SF1">
    <property type="entry name" value="PEPTIDE METHIONINE SULFOXIDE REDUCTASE MSRA 2"/>
    <property type="match status" value="1"/>
</dbReference>
<dbReference type="Proteomes" id="UP000663292">
    <property type="component" value="Chromosome"/>
</dbReference>
<dbReference type="EC" id="1.8.4.11" evidence="2"/>
<organism evidence="4 5">
    <name type="scientific">Halapricum desulfuricans</name>
    <dbReference type="NCBI Taxonomy" id="2841257"/>
    <lineage>
        <taxon>Archaea</taxon>
        <taxon>Methanobacteriati</taxon>
        <taxon>Methanobacteriota</taxon>
        <taxon>Stenosarchaea group</taxon>
        <taxon>Halobacteria</taxon>
        <taxon>Halobacteriales</taxon>
        <taxon>Haloarculaceae</taxon>
        <taxon>Halapricum</taxon>
    </lineage>
</organism>
<dbReference type="InterPro" id="IPR002569">
    <property type="entry name" value="Met_Sox_Rdtase_MsrA_dom"/>
</dbReference>
<dbReference type="AlphaFoldDB" id="A0A897NRP2"/>
<dbReference type="NCBIfam" id="TIGR00401">
    <property type="entry name" value="msrA"/>
    <property type="match status" value="1"/>
</dbReference>
<evidence type="ECO:0000313" key="4">
    <source>
        <dbReference type="EMBL" id="QSG15458.1"/>
    </source>
</evidence>
<dbReference type="InterPro" id="IPR036509">
    <property type="entry name" value="Met_Sox_Rdtase_MsrA_sf"/>
</dbReference>
<dbReference type="Pfam" id="PF01625">
    <property type="entry name" value="PMSR"/>
    <property type="match status" value="1"/>
</dbReference>
<gene>
    <name evidence="2 4" type="primary">msrA</name>
    <name evidence="4" type="ORF">HSEST_1939</name>
</gene>
<dbReference type="HAMAP" id="MF_01401">
    <property type="entry name" value="MsrA"/>
    <property type="match status" value="1"/>
</dbReference>
<sequence length="176" mass="19833">MTETATLGGGCFWCIEAALKELRGVESVTSGYAGGDVPNPSYEAVCSGSTGHAEVVQVEYDPETISYLELLEVFFKVHDPTTKDRQGPDVGSQYRSIVLYHDDEQRRQVEGFIERLNEEVYDGGIVTEVQPIETFYEAEEYHQDYYEKNPADGYCQVQIEPKVKKVREEFAALLAE</sequence>
<accession>A0A897NRP2</accession>
<dbReference type="SUPFAM" id="SSF55068">
    <property type="entry name" value="Peptide methionine sulfoxide reductase"/>
    <property type="match status" value="1"/>
</dbReference>
<dbReference type="RefSeq" id="WP_229120728.1">
    <property type="nucleotide sequence ID" value="NZ_CP064791.1"/>
</dbReference>
<feature type="active site" evidence="2">
    <location>
        <position position="11"/>
    </location>
</feature>
<keyword evidence="1 2" id="KW-0560">Oxidoreductase</keyword>
<comment type="similarity">
    <text evidence="2">Belongs to the MsrA Met sulfoxide reductase family.</text>
</comment>
<name>A0A897NRP2_9EURY</name>
<protein>
    <recommendedName>
        <fullName evidence="2">Peptide methionine sulfoxide reductase MsrA</fullName>
        <shortName evidence="2">Protein-methionine-S-oxide reductase</shortName>
        <ecNumber evidence="2">1.8.4.11</ecNumber>
    </recommendedName>
    <alternativeName>
        <fullName evidence="2">Peptide-methionine (S)-S-oxide reductase</fullName>
        <shortName evidence="2">Peptide Met(O) reductase</shortName>
    </alternativeName>
</protein>
<dbReference type="PANTHER" id="PTHR43774">
    <property type="entry name" value="PEPTIDE METHIONINE SULFOXIDE REDUCTASE"/>
    <property type="match status" value="1"/>
</dbReference>